<evidence type="ECO:0000259" key="3">
    <source>
        <dbReference type="Pfam" id="PF04326"/>
    </source>
</evidence>
<keyword evidence="4" id="KW-0547">Nucleotide-binding</keyword>
<dbReference type="Pfam" id="PF13749">
    <property type="entry name" value="HATPase_c_4"/>
    <property type="match status" value="1"/>
</dbReference>
<keyword evidence="4" id="KW-0378">Hydrolase</keyword>
<name>A0A450XL61_9GAMM</name>
<dbReference type="GO" id="GO:0004386">
    <property type="term" value="F:helicase activity"/>
    <property type="evidence" value="ECO:0007669"/>
    <property type="project" value="UniProtKB-KW"/>
</dbReference>
<feature type="region of interest" description="Disordered" evidence="1">
    <location>
        <begin position="415"/>
        <end position="434"/>
    </location>
</feature>
<dbReference type="AlphaFoldDB" id="A0A450XL61"/>
<dbReference type="Pfam" id="PF04326">
    <property type="entry name" value="SLFN_AlbA_2"/>
    <property type="match status" value="1"/>
</dbReference>
<dbReference type="Gene3D" id="3.30.950.30">
    <property type="entry name" value="Schlafen, AAA domain"/>
    <property type="match status" value="1"/>
</dbReference>
<evidence type="ECO:0000256" key="2">
    <source>
        <dbReference type="SAM" id="Phobius"/>
    </source>
</evidence>
<organism evidence="4">
    <name type="scientific">Candidatus Kentrum sp. MB</name>
    <dbReference type="NCBI Taxonomy" id="2138164"/>
    <lineage>
        <taxon>Bacteria</taxon>
        <taxon>Pseudomonadati</taxon>
        <taxon>Pseudomonadota</taxon>
        <taxon>Gammaproteobacteria</taxon>
        <taxon>Candidatus Kentrum</taxon>
    </lineage>
</organism>
<keyword evidence="4" id="KW-0347">Helicase</keyword>
<dbReference type="PANTHER" id="PTHR30595">
    <property type="entry name" value="GLPR-RELATED TRANSCRIPTIONAL REPRESSOR"/>
    <property type="match status" value="1"/>
</dbReference>
<proteinExistence type="predicted"/>
<dbReference type="PANTHER" id="PTHR30595:SF6">
    <property type="entry name" value="SCHLAFEN ALBA-2 DOMAIN-CONTAINING PROTEIN"/>
    <property type="match status" value="1"/>
</dbReference>
<evidence type="ECO:0000256" key="1">
    <source>
        <dbReference type="SAM" id="MobiDB-lite"/>
    </source>
</evidence>
<dbReference type="Gene3D" id="3.30.565.60">
    <property type="match status" value="1"/>
</dbReference>
<keyword evidence="4" id="KW-0067">ATP-binding</keyword>
<reference evidence="4" key="1">
    <citation type="submission" date="2019-02" db="EMBL/GenBank/DDBJ databases">
        <authorList>
            <person name="Gruber-Vodicka R. H."/>
            <person name="Seah K. B. B."/>
        </authorList>
    </citation>
    <scope>NUCLEOTIDE SEQUENCE</scope>
    <source>
        <strain evidence="4">BECK_BZ197</strain>
    </source>
</reference>
<keyword evidence="2" id="KW-1133">Transmembrane helix</keyword>
<dbReference type="InterPro" id="IPR038461">
    <property type="entry name" value="Schlafen_AlbA_2_dom_sf"/>
</dbReference>
<feature type="transmembrane region" description="Helical" evidence="2">
    <location>
        <begin position="458"/>
        <end position="479"/>
    </location>
</feature>
<accession>A0A450XL61</accession>
<protein>
    <submittedName>
        <fullName evidence="4">ATP-dependent DNA helicase RecG</fullName>
    </submittedName>
</protein>
<dbReference type="EMBL" id="CAADFO010000057">
    <property type="protein sequence ID" value="VFK30006.1"/>
    <property type="molecule type" value="Genomic_DNA"/>
</dbReference>
<feature type="domain" description="Schlafen AlbA-2" evidence="3">
    <location>
        <begin position="20"/>
        <end position="132"/>
    </location>
</feature>
<dbReference type="InterPro" id="IPR038475">
    <property type="entry name" value="RecG_C_sf"/>
</dbReference>
<keyword evidence="2" id="KW-0472">Membrane</keyword>
<keyword evidence="2" id="KW-0812">Transmembrane</keyword>
<sequence length="518" mass="58487">MSHSRTFTDQELLELLEDLESDRVERKESIAEKDKIRQAICAFSNDMPNHELPGVIFVGVTDDGQPARINVTDRLLLTLSDMRSDGNILPLPDMTVQKRILKGHDMAVVIVQPANAPPVKLKGSISIRVGPRRAIANQDEERRLNEKRRYRDIPADIYPLPSASLETLDELLFRRAYLPYALSPEALEQNQRSLKHRLIAAKFAHPGPSYSGSIISPTVLGELVVGKKPTDQVPGAFVQLIRIEGTKLADPILLDRELQLPLPNLLSELEALLQINIHTNLDITSSPVETRYPDYPLVALQQIVRNAILHRSYENTHAPVRICWFTDRVEIYSPGGPFGQVNRKNFGKPGECDYRNPNLAAVLKELGYIQRFGLGISTARKEMEKNGNPPLEFQVEDHRVLAILRRADNIPKNRVKSSIDIPDATSPPGPELRTQDVSRIQTESQTNHKQNQLYRRPWFRVFAALVILMICIAIGAIIFGDARECLTRAQVAPKPIPNTYYIPPDHYRISEYLSPYLL</sequence>
<evidence type="ECO:0000313" key="4">
    <source>
        <dbReference type="EMBL" id="VFK30006.1"/>
    </source>
</evidence>
<dbReference type="InterPro" id="IPR007421">
    <property type="entry name" value="Schlafen_AlbA_2_dom"/>
</dbReference>
<gene>
    <name evidence="4" type="ORF">BECKMB1821G_GA0114241_105718</name>
</gene>